<gene>
    <name evidence="3" type="ORF">HZZ13_14695</name>
</gene>
<dbReference type="PROSITE" id="PS51168">
    <property type="entry name" value="CHORISMATE_MUT_2"/>
    <property type="match status" value="1"/>
</dbReference>
<keyword evidence="4" id="KW-1185">Reference proteome</keyword>
<dbReference type="EC" id="5.4.99.5" evidence="1"/>
<reference evidence="3 4" key="1">
    <citation type="submission" date="2020-07" db="EMBL/GenBank/DDBJ databases">
        <title>Bradyrhizobium diversity isolated from nodules of indigenous legumes of Western Australia.</title>
        <authorList>
            <person name="Klepa M.S."/>
        </authorList>
    </citation>
    <scope>NUCLEOTIDE SEQUENCE [LARGE SCALE GENOMIC DNA]</scope>
    <source>
        <strain evidence="3 4">CNPSo 4010</strain>
    </source>
</reference>
<name>A0ABS0PP94_9BRAD</name>
<evidence type="ECO:0000313" key="3">
    <source>
        <dbReference type="EMBL" id="MBH5399014.1"/>
    </source>
</evidence>
<evidence type="ECO:0000313" key="4">
    <source>
        <dbReference type="Proteomes" id="UP000807370"/>
    </source>
</evidence>
<dbReference type="Pfam" id="PF01817">
    <property type="entry name" value="CM_2"/>
    <property type="match status" value="1"/>
</dbReference>
<dbReference type="InterPro" id="IPR002701">
    <property type="entry name" value="CM_II_prokaryot"/>
</dbReference>
<dbReference type="RefSeq" id="WP_197960277.1">
    <property type="nucleotide sequence ID" value="NZ_JACCHP010000008.1"/>
</dbReference>
<dbReference type="EMBL" id="JACCHP010000008">
    <property type="protein sequence ID" value="MBH5399014.1"/>
    <property type="molecule type" value="Genomic_DNA"/>
</dbReference>
<dbReference type="InterPro" id="IPR036979">
    <property type="entry name" value="CM_dom_sf"/>
</dbReference>
<evidence type="ECO:0000259" key="2">
    <source>
        <dbReference type="PROSITE" id="PS51168"/>
    </source>
</evidence>
<dbReference type="InterPro" id="IPR036263">
    <property type="entry name" value="Chorismate_II_sf"/>
</dbReference>
<dbReference type="Gene3D" id="1.20.59.10">
    <property type="entry name" value="Chorismate mutase"/>
    <property type="match status" value="1"/>
</dbReference>
<evidence type="ECO:0000256" key="1">
    <source>
        <dbReference type="ARBA" id="ARBA00012404"/>
    </source>
</evidence>
<proteinExistence type="predicted"/>
<dbReference type="SUPFAM" id="SSF48600">
    <property type="entry name" value="Chorismate mutase II"/>
    <property type="match status" value="1"/>
</dbReference>
<organism evidence="3 4">
    <name type="scientific">Bradyrhizobium agreste</name>
    <dbReference type="NCBI Taxonomy" id="2751811"/>
    <lineage>
        <taxon>Bacteria</taxon>
        <taxon>Pseudomonadati</taxon>
        <taxon>Pseudomonadota</taxon>
        <taxon>Alphaproteobacteria</taxon>
        <taxon>Hyphomicrobiales</taxon>
        <taxon>Nitrobacteraceae</taxon>
        <taxon>Bradyrhizobium</taxon>
    </lineage>
</organism>
<sequence length="63" mass="7108">MTVTSSPNAGLLPFRDLINKLDHQLVEIISQRLSVCAEVARYKKERGIAMMPGCGRSRHKLDR</sequence>
<dbReference type="Proteomes" id="UP000807370">
    <property type="component" value="Unassembled WGS sequence"/>
</dbReference>
<accession>A0ABS0PP94</accession>
<protein>
    <recommendedName>
        <fullName evidence="1">chorismate mutase</fullName>
        <ecNumber evidence="1">5.4.99.5</ecNumber>
    </recommendedName>
</protein>
<feature type="domain" description="Chorismate mutase" evidence="2">
    <location>
        <begin position="5"/>
        <end position="63"/>
    </location>
</feature>
<comment type="caution">
    <text evidence="3">The sequence shown here is derived from an EMBL/GenBank/DDBJ whole genome shotgun (WGS) entry which is preliminary data.</text>
</comment>